<organism evidence="1 2">
    <name type="scientific">Qipengyuania benthica</name>
    <dbReference type="NCBI Taxonomy" id="3067651"/>
    <lineage>
        <taxon>Bacteria</taxon>
        <taxon>Pseudomonadati</taxon>
        <taxon>Pseudomonadota</taxon>
        <taxon>Alphaproteobacteria</taxon>
        <taxon>Sphingomonadales</taxon>
        <taxon>Erythrobacteraceae</taxon>
        <taxon>Qipengyuania</taxon>
    </lineage>
</organism>
<evidence type="ECO:0008006" key="3">
    <source>
        <dbReference type="Google" id="ProtNLM"/>
    </source>
</evidence>
<gene>
    <name evidence="1" type="ORF">Q9K01_13160</name>
</gene>
<evidence type="ECO:0000313" key="2">
    <source>
        <dbReference type="Proteomes" id="UP001235664"/>
    </source>
</evidence>
<keyword evidence="2" id="KW-1185">Reference proteome</keyword>
<accession>A0ABT9HB65</accession>
<dbReference type="EMBL" id="JAVAIL010000005">
    <property type="protein sequence ID" value="MDP4540575.1"/>
    <property type="molecule type" value="Genomic_DNA"/>
</dbReference>
<dbReference type="Proteomes" id="UP001235664">
    <property type="component" value="Unassembled WGS sequence"/>
</dbReference>
<name>A0ABT9HB65_9SPHN</name>
<proteinExistence type="predicted"/>
<dbReference type="RefSeq" id="WP_305930583.1">
    <property type="nucleotide sequence ID" value="NZ_JAVAIL010000005.1"/>
</dbReference>
<dbReference type="InterPro" id="IPR030906">
    <property type="entry name" value="Surf_polysacc"/>
</dbReference>
<dbReference type="NCBIfam" id="TIGR04396">
    <property type="entry name" value="surf_polysacc"/>
    <property type="match status" value="1"/>
</dbReference>
<evidence type="ECO:0000313" key="1">
    <source>
        <dbReference type="EMBL" id="MDP4540575.1"/>
    </source>
</evidence>
<comment type="caution">
    <text evidence="1">The sequence shown here is derived from an EMBL/GenBank/DDBJ whole genome shotgun (WGS) entry which is preliminary data.</text>
</comment>
<protein>
    <recommendedName>
        <fullName evidence="3">Surface carbohydrate biosynthesis protein</fullName>
    </recommendedName>
</protein>
<reference evidence="1 2" key="1">
    <citation type="submission" date="2023-08" db="EMBL/GenBank/DDBJ databases">
        <title>genomic of DY56.</title>
        <authorList>
            <person name="Wang Y."/>
        </authorList>
    </citation>
    <scope>NUCLEOTIDE SEQUENCE [LARGE SCALE GENOMIC DNA]</scope>
    <source>
        <strain evidence="1 2">DY56-A-20</strain>
    </source>
</reference>
<sequence>MAAQNPSCRIGLIVDHPSRDLPGMVMLGLELSRRGIETALVPLYDQGLDVPLLELSALVLNFARQVNEPIAREYHRLGIPLFVLDTEGGILSDQGRVSPQAIAAYVRDSGFGGLLEGYFLWGEAMREAFLEARALSPDQLHLTGCPRFDYYTPMWATIEPPKRQGHILVNTNFPVVNSRFAEGRQGDAAALRSVGFDDTYIEQLQTENGRVMAGIIALVARLANDLPNRQFVLRPHPFERREAYCEAFAELSNVVVDGDGPVLEALRGAHALVHCNCGTAVEALMLNLPPLSPEWINSDFLRSHASLPSKASRKTGSYEEIRQLIASSDPAAGFDMAAVYHETVHPYFHHNDGKATQRVADVLVDHCRGEMGPKPRSYKMALRGSSPHPRFSQRIQGLAANLLGSARARDLRARYRPARAHKRFTPERVQHDIDLLVNHTGACAPSIQSGRHPVTGARLSSVIISAREVED</sequence>